<comment type="caution">
    <text evidence="2">The sequence shown here is derived from an EMBL/GenBank/DDBJ whole genome shotgun (WGS) entry which is preliminary data.</text>
</comment>
<feature type="region of interest" description="Disordered" evidence="1">
    <location>
        <begin position="362"/>
        <end position="384"/>
    </location>
</feature>
<feature type="region of interest" description="Disordered" evidence="1">
    <location>
        <begin position="99"/>
        <end position="181"/>
    </location>
</feature>
<dbReference type="AlphaFoldDB" id="A0AAE1ZAE8"/>
<feature type="compositionally biased region" description="Polar residues" evidence="1">
    <location>
        <begin position="172"/>
        <end position="181"/>
    </location>
</feature>
<evidence type="ECO:0000313" key="2">
    <source>
        <dbReference type="EMBL" id="KAK4470162.1"/>
    </source>
</evidence>
<evidence type="ECO:0000313" key="3">
    <source>
        <dbReference type="Proteomes" id="UP001292079"/>
    </source>
</evidence>
<evidence type="ECO:0008006" key="4">
    <source>
        <dbReference type="Google" id="ProtNLM"/>
    </source>
</evidence>
<accession>A0AAE1ZAE8</accession>
<organism evidence="2 3">
    <name type="scientific">Schistosoma mekongi</name>
    <name type="common">Parasitic worm</name>
    <dbReference type="NCBI Taxonomy" id="38744"/>
    <lineage>
        <taxon>Eukaryota</taxon>
        <taxon>Metazoa</taxon>
        <taxon>Spiralia</taxon>
        <taxon>Lophotrochozoa</taxon>
        <taxon>Platyhelminthes</taxon>
        <taxon>Trematoda</taxon>
        <taxon>Digenea</taxon>
        <taxon>Strigeidida</taxon>
        <taxon>Schistosomatoidea</taxon>
        <taxon>Schistosomatidae</taxon>
        <taxon>Schistosoma</taxon>
    </lineage>
</organism>
<gene>
    <name evidence="2" type="ORF">MN116_005593</name>
</gene>
<protein>
    <recommendedName>
        <fullName evidence="4">Surface protein PspC</fullName>
    </recommendedName>
</protein>
<keyword evidence="3" id="KW-1185">Reference proteome</keyword>
<name>A0AAE1ZAE8_SCHME</name>
<dbReference type="Proteomes" id="UP001292079">
    <property type="component" value="Unassembled WGS sequence"/>
</dbReference>
<dbReference type="EMBL" id="JALJAT010000004">
    <property type="protein sequence ID" value="KAK4470162.1"/>
    <property type="molecule type" value="Genomic_DNA"/>
</dbReference>
<evidence type="ECO:0000256" key="1">
    <source>
        <dbReference type="SAM" id="MobiDB-lite"/>
    </source>
</evidence>
<proteinExistence type="predicted"/>
<reference evidence="2" key="1">
    <citation type="submission" date="2022-04" db="EMBL/GenBank/DDBJ databases">
        <authorList>
            <person name="Xu L."/>
            <person name="Lv Z."/>
        </authorList>
    </citation>
    <scope>NUCLEOTIDE SEQUENCE</scope>
    <source>
        <strain evidence="2">LV_2022a</strain>
    </source>
</reference>
<reference evidence="2" key="2">
    <citation type="journal article" date="2023" name="Infect Dis Poverty">
        <title>Chromosome-scale genome of the human blood fluke Schistosoma mekongi and its implications for public health.</title>
        <authorList>
            <person name="Zhou M."/>
            <person name="Xu L."/>
            <person name="Xu D."/>
            <person name="Chen W."/>
            <person name="Khan J."/>
            <person name="Hu Y."/>
            <person name="Huang H."/>
            <person name="Wei H."/>
            <person name="Zhang Y."/>
            <person name="Chusongsang P."/>
            <person name="Tanasarnprasert K."/>
            <person name="Hu X."/>
            <person name="Limpanont Y."/>
            <person name="Lv Z."/>
        </authorList>
    </citation>
    <scope>NUCLEOTIDE SEQUENCE</scope>
    <source>
        <strain evidence="2">LV_2022a</strain>
    </source>
</reference>
<feature type="compositionally biased region" description="Polar residues" evidence="1">
    <location>
        <begin position="363"/>
        <end position="378"/>
    </location>
</feature>
<sequence>MPSPTSETANVGVVDEVHSNGKLINGNEIELMKKNLPHVDFETGLKHRVVQRDPITGLGTLPKEHIEFGRTRNSSTGRPGLNTTLISWDVDSATICKNNGHTTKKTKQPTRNPIALTGDLGNEVDELRTTNASRSGTPREPQRDPISGKGNFGDREWDPIGRYNGKTRRAKSSTGVRTNPLTGENMKTFTIMTEERCTKKENGLCKRNAILLLQVNCSFISEPLRNTITGENCSTYDYNSEVKISTKQRTPIKSSNPLNGENVNTFMVCKEERPRTAKPYIYKNTVTGENLQSYKITPIERNVTPRIVKERQNPLSGENVESYTYRLGESKRTVKKRDLSSPLTGDGSRGLTYTISIEEKHSSQPNLTINQHDPTNPTLSLQSSSSSSSALLLSSRPIRNILTGENCTTYNVCQEMRSDKLDHSTCMMMNENTSKKSTYNIITGS</sequence>